<dbReference type="Gene3D" id="3.40.50.1700">
    <property type="entry name" value="Glycoside hydrolase family 3 C-terminal domain"/>
    <property type="match status" value="1"/>
</dbReference>
<evidence type="ECO:0000313" key="5">
    <source>
        <dbReference type="Proteomes" id="UP000594008"/>
    </source>
</evidence>
<keyword evidence="5" id="KW-1185">Reference proteome</keyword>
<dbReference type="AlphaFoldDB" id="A0A7M2TGQ5"/>
<dbReference type="Gene3D" id="2.60.40.10">
    <property type="entry name" value="Immunoglobulins"/>
    <property type="match status" value="1"/>
</dbReference>
<dbReference type="PANTHER" id="PTHR42715:SF10">
    <property type="entry name" value="BETA-GLUCOSIDASE"/>
    <property type="match status" value="1"/>
</dbReference>
<sequence length="812" mass="86165">MAGSPRTTPADRVREAAVEAALRTLDLDAKTRLLAGQDTWTLPALPEIGLGSLVMSDGPIGVRGVRWTAEDPSVALPSPTALAATWDPALARRAGVLLAQEARRKGVHVLLAPTVNLHRSPLGGRHFEAYSEDPCLTGRIGAGYVQGVQSGGVATTVKHFVANDAETDRFTVNNLISERALRELYLAPFEAIVENARPWGVMTAYNSVNGTTMTEHHHLVNEILRGQWGFDGVNVSDWTAARSTTGAIEGGLDVAMPGPRTVYGEALAQAVRDGRTDEARVDDAVRNVLRLAARVGVLDGAEPAVTELPAPVDGAALAREIARRSFVLVRNEGALPLRPGTVALVGAAARDARVLGGGSATVFPDRVVSPLDGLTAALPEGSVTYAVGADPTTEPGVADRGFVLRAVCRDADGAIIGTASVPNGQIQWLGDDLPDGVDHDRLHTVELTGTFTPRDTGPHTFGIKGTGAFTLTVDGTTYYDDVQRPAKDDPFASFLGAPVPRARAALTAGEPVEVSLTHVVDLPEDVPLRVVGFALAHQGPQRDPDELIAEAVEAARAADTAVVVVATTERVESEGFDRTDLRLPGRQDDLVRAVAAANPNTVVVVNAGSPVELPWREEVAAVLLTWFPGQEGGAALADVLTGTHEPGGRLPTTWGPLADAPVTQVVPADGELAYREGVFIGYRAWEKEGRRPTYPFGHGLGYTDWSYESVETDGTTVKVRVRNTGGRPGREVVQLYVAPAEPDPERPARRLAGFAGVEAGPGESAEAVVELPRRAFEIWDEMTNSWSFVKGSYEIQVGRSIADRRITLTTTV</sequence>
<name>A0A7M2TGQ5_STRCW</name>
<evidence type="ECO:0000256" key="2">
    <source>
        <dbReference type="ARBA" id="ARBA00022801"/>
    </source>
</evidence>
<dbReference type="Pfam" id="PF00933">
    <property type="entry name" value="Glyco_hydro_3"/>
    <property type="match status" value="1"/>
</dbReference>
<dbReference type="InterPro" id="IPR013783">
    <property type="entry name" value="Ig-like_fold"/>
</dbReference>
<dbReference type="InterPro" id="IPR036881">
    <property type="entry name" value="Glyco_hydro_3_C_sf"/>
</dbReference>
<dbReference type="SUPFAM" id="SSF52279">
    <property type="entry name" value="Beta-D-glucan exohydrolase, C-terminal domain"/>
    <property type="match status" value="1"/>
</dbReference>
<dbReference type="InterPro" id="IPR002772">
    <property type="entry name" value="Glyco_hydro_3_C"/>
</dbReference>
<evidence type="ECO:0000259" key="3">
    <source>
        <dbReference type="PROSITE" id="PS51820"/>
    </source>
</evidence>
<dbReference type="InterPro" id="IPR037524">
    <property type="entry name" value="PA14/GLEYA"/>
</dbReference>
<dbReference type="Pfam" id="PF01915">
    <property type="entry name" value="Glyco_hydro_3_C"/>
    <property type="match status" value="1"/>
</dbReference>
<reference evidence="4 5" key="1">
    <citation type="submission" date="2020-10" db="EMBL/GenBank/DDBJ databases">
        <title>Streptomyces chromofuscus complate genome analysis.</title>
        <authorList>
            <person name="Anwar N."/>
        </authorList>
    </citation>
    <scope>NUCLEOTIDE SEQUENCE [LARGE SCALE GENOMIC DNA]</scope>
    <source>
        <strain evidence="4 5">DSM 40273</strain>
    </source>
</reference>
<evidence type="ECO:0000313" key="4">
    <source>
        <dbReference type="EMBL" id="QOV46461.1"/>
    </source>
</evidence>
<dbReference type="GO" id="GO:0004553">
    <property type="term" value="F:hydrolase activity, hydrolyzing O-glycosyl compounds"/>
    <property type="evidence" value="ECO:0007669"/>
    <property type="project" value="InterPro"/>
</dbReference>
<dbReference type="PANTHER" id="PTHR42715">
    <property type="entry name" value="BETA-GLUCOSIDASE"/>
    <property type="match status" value="1"/>
</dbReference>
<dbReference type="SMART" id="SM01217">
    <property type="entry name" value="Fn3_like"/>
    <property type="match status" value="1"/>
</dbReference>
<protein>
    <submittedName>
        <fullName evidence="4">Glycoside hydrolase family 3 C-terminal domain-containing protein</fullName>
    </submittedName>
</protein>
<dbReference type="GO" id="GO:0005975">
    <property type="term" value="P:carbohydrate metabolic process"/>
    <property type="evidence" value="ECO:0007669"/>
    <property type="project" value="InterPro"/>
</dbReference>
<dbReference type="InterPro" id="IPR026891">
    <property type="entry name" value="Fn3-like"/>
</dbReference>
<dbReference type="Gene3D" id="3.20.20.300">
    <property type="entry name" value="Glycoside hydrolase, family 3, N-terminal domain"/>
    <property type="match status" value="1"/>
</dbReference>
<accession>A0A7M2TGQ5</accession>
<dbReference type="EMBL" id="CP063374">
    <property type="protein sequence ID" value="QOV46461.1"/>
    <property type="molecule type" value="Genomic_DNA"/>
</dbReference>
<dbReference type="KEGG" id="schf:IPT68_11470"/>
<dbReference type="InterPro" id="IPR001764">
    <property type="entry name" value="Glyco_hydro_3_N"/>
</dbReference>
<dbReference type="InterPro" id="IPR050288">
    <property type="entry name" value="Cellulose_deg_GH3"/>
</dbReference>
<dbReference type="InterPro" id="IPR017853">
    <property type="entry name" value="GH"/>
</dbReference>
<dbReference type="Gene3D" id="2.60.120.260">
    <property type="entry name" value="Galactose-binding domain-like"/>
    <property type="match status" value="1"/>
</dbReference>
<dbReference type="PRINTS" id="PR00133">
    <property type="entry name" value="GLHYDRLASE3"/>
</dbReference>
<dbReference type="PROSITE" id="PS51820">
    <property type="entry name" value="PA14"/>
    <property type="match status" value="1"/>
</dbReference>
<dbReference type="InterPro" id="IPR036962">
    <property type="entry name" value="Glyco_hydro_3_N_sf"/>
</dbReference>
<dbReference type="RefSeq" id="WP_189696751.1">
    <property type="nucleotide sequence ID" value="NZ_BMTA01000003.1"/>
</dbReference>
<proteinExistence type="inferred from homology"/>
<comment type="similarity">
    <text evidence="1">Belongs to the glycosyl hydrolase 3 family.</text>
</comment>
<dbReference type="Proteomes" id="UP000594008">
    <property type="component" value="Chromosome"/>
</dbReference>
<gene>
    <name evidence="4" type="ORF">IPT68_11470</name>
</gene>
<dbReference type="Pfam" id="PF14310">
    <property type="entry name" value="Fn3-like"/>
    <property type="match status" value="1"/>
</dbReference>
<organism evidence="4 5">
    <name type="scientific">Streptomyces chromofuscus</name>
    <dbReference type="NCBI Taxonomy" id="42881"/>
    <lineage>
        <taxon>Bacteria</taxon>
        <taxon>Bacillati</taxon>
        <taxon>Actinomycetota</taxon>
        <taxon>Actinomycetes</taxon>
        <taxon>Kitasatosporales</taxon>
        <taxon>Streptomycetaceae</taxon>
        <taxon>Streptomyces</taxon>
    </lineage>
</organism>
<keyword evidence="2 4" id="KW-0378">Hydrolase</keyword>
<feature type="domain" description="PA14" evidence="3">
    <location>
        <begin position="392"/>
        <end position="552"/>
    </location>
</feature>
<dbReference type="SUPFAM" id="SSF51445">
    <property type="entry name" value="(Trans)glycosidases"/>
    <property type="match status" value="1"/>
</dbReference>
<dbReference type="InterPro" id="IPR011658">
    <property type="entry name" value="PA14_dom"/>
</dbReference>
<evidence type="ECO:0000256" key="1">
    <source>
        <dbReference type="ARBA" id="ARBA00005336"/>
    </source>
</evidence>
<dbReference type="Pfam" id="PF07691">
    <property type="entry name" value="PA14"/>
    <property type="match status" value="1"/>
</dbReference>